<dbReference type="GO" id="GO:0003677">
    <property type="term" value="F:DNA binding"/>
    <property type="evidence" value="ECO:0007669"/>
    <property type="project" value="InterPro"/>
</dbReference>
<keyword evidence="2 5" id="KW-0378">Hydrolase</keyword>
<dbReference type="EMBL" id="AWEZ01000062">
    <property type="protein sequence ID" value="ERL06833.1"/>
    <property type="molecule type" value="Genomic_DNA"/>
</dbReference>
<feature type="binding site" evidence="5">
    <location>
        <begin position="241"/>
        <end position="248"/>
    </location>
    <ligand>
        <name>ATP</name>
        <dbReference type="ChEBI" id="CHEBI:30616"/>
    </ligand>
</feature>
<dbReference type="GO" id="GO:0005524">
    <property type="term" value="F:ATP binding"/>
    <property type="evidence" value="ECO:0007669"/>
    <property type="project" value="UniProtKB-UniRule"/>
</dbReference>
<accession>U2TKZ5</accession>
<keyword evidence="3 5" id="KW-0347">Helicase</keyword>
<evidence type="ECO:0000256" key="2">
    <source>
        <dbReference type="ARBA" id="ARBA00022801"/>
    </source>
</evidence>
<sequence length="732" mass="81979">MPHASPQTPQTSLDPIYQEEQGHLSDVYQKLLALRDELTKRIEVGHKAAARDLISMSEEVTQDFGGADETMETLAAIETLNSVIDAYNQAHDFDVERLGRVMLLLSQPYFAKVRLRMAADREPRDIYIGAVGVTDEHHTPLVVDWRNPIAETYYNQQMGPCSYIVNGNVRTAEMLLRRQFDITKDHLNGYFDTTVAIQDSLLLSALRHGHTEKLRAITATIQREQNAVVRHEDVPVLLVGGIAGSGKTSVLLQRVAFLLYQERGTLDASQLYLFTPNDVFQRYIDTVLPSLGERNPQTFTWRQFFESLGQAERPMGEDTDPVAFTQLEGALRTLELNADDFSDIRVDGLTLVRAAQIKRSCDKFPRAAMGPRRMALVKEELHEKLDRKLTQMAKDEDVQNELLALDLDEQLRIFGEMIDPDPADQKSVIAFTRRYVGHRYAAAHDVIESNQWLRIDHIGQRILHEGTLTAVEWLYLELLLTGGTARDARFVMVDEVQDYAVAQLMLLARYFAGAHFLLLGDENQAIREGTATFAQIREIFERTHGSVDELSLRTSYRSSPKITELFSGLLDECKRGQPSSVQRDSDDPVIRSCPSDGEGYVRELKAHIAAAQARVGEAAARGEDYLAAVIAADRPRANWLRKQLGEQVLALRKGEGLPSSGVILLDLHLAKGLEFDEVIVPDAQAGAYPDTPLARRRLYTAISRAMHRVCVLSQGAMTPLLDGVSHASADNR</sequence>
<evidence type="ECO:0000256" key="4">
    <source>
        <dbReference type="ARBA" id="ARBA00022840"/>
    </source>
</evidence>
<dbReference type="GO" id="GO:0016787">
    <property type="term" value="F:hydrolase activity"/>
    <property type="evidence" value="ECO:0007669"/>
    <property type="project" value="UniProtKB-UniRule"/>
</dbReference>
<protein>
    <submittedName>
        <fullName evidence="7">AAA protein</fullName>
    </submittedName>
</protein>
<dbReference type="SUPFAM" id="SSF52540">
    <property type="entry name" value="P-loop containing nucleoside triphosphate hydrolases"/>
    <property type="match status" value="1"/>
</dbReference>
<dbReference type="GO" id="GO:0005829">
    <property type="term" value="C:cytosol"/>
    <property type="evidence" value="ECO:0007669"/>
    <property type="project" value="TreeGrafter"/>
</dbReference>
<name>U2TKZ5_9ACTN</name>
<dbReference type="Gene3D" id="3.40.50.300">
    <property type="entry name" value="P-loop containing nucleotide triphosphate hydrolases"/>
    <property type="match status" value="2"/>
</dbReference>
<gene>
    <name evidence="7" type="ORF">HMPREF1316_0487</name>
</gene>
<proteinExistence type="predicted"/>
<dbReference type="GO" id="GO:0000725">
    <property type="term" value="P:recombinational repair"/>
    <property type="evidence" value="ECO:0007669"/>
    <property type="project" value="TreeGrafter"/>
</dbReference>
<evidence type="ECO:0000313" key="8">
    <source>
        <dbReference type="Proteomes" id="UP000016638"/>
    </source>
</evidence>
<keyword evidence="1 5" id="KW-0547">Nucleotide-binding</keyword>
<dbReference type="Pfam" id="PF13538">
    <property type="entry name" value="UvrD_C_2"/>
    <property type="match status" value="1"/>
</dbReference>
<keyword evidence="4 5" id="KW-0067">ATP-binding</keyword>
<evidence type="ECO:0000256" key="1">
    <source>
        <dbReference type="ARBA" id="ARBA00022741"/>
    </source>
</evidence>
<evidence type="ECO:0000259" key="6">
    <source>
        <dbReference type="PROSITE" id="PS51198"/>
    </source>
</evidence>
<dbReference type="InterPro" id="IPR000212">
    <property type="entry name" value="DNA_helicase_UvrD/REP"/>
</dbReference>
<dbReference type="AlphaFoldDB" id="U2TKZ5"/>
<dbReference type="Proteomes" id="UP000016638">
    <property type="component" value="Unassembled WGS sequence"/>
</dbReference>
<feature type="domain" description="UvrD-like helicase ATP-binding" evidence="6">
    <location>
        <begin position="220"/>
        <end position="559"/>
    </location>
</feature>
<dbReference type="eggNOG" id="COG3973">
    <property type="taxonomic scope" value="Bacteria"/>
</dbReference>
<dbReference type="RefSeq" id="WP_021726901.1">
    <property type="nucleotide sequence ID" value="NZ_AWEZ01000062.1"/>
</dbReference>
<dbReference type="InterPro" id="IPR014016">
    <property type="entry name" value="UvrD-like_ATP-bd"/>
</dbReference>
<evidence type="ECO:0000256" key="5">
    <source>
        <dbReference type="PROSITE-ProRule" id="PRU00560"/>
    </source>
</evidence>
<evidence type="ECO:0000256" key="3">
    <source>
        <dbReference type="ARBA" id="ARBA00022806"/>
    </source>
</evidence>
<dbReference type="STRING" id="1125712.HMPREF1316_0487"/>
<comment type="caution">
    <text evidence="7">The sequence shown here is derived from an EMBL/GenBank/DDBJ whole genome shotgun (WGS) entry which is preliminary data.</text>
</comment>
<dbReference type="PANTHER" id="PTHR11070:SF17">
    <property type="entry name" value="DNA HELICASE IV"/>
    <property type="match status" value="1"/>
</dbReference>
<dbReference type="InterPro" id="IPR027417">
    <property type="entry name" value="P-loop_NTPase"/>
</dbReference>
<dbReference type="OrthoDB" id="3196525at2"/>
<organism evidence="7 8">
    <name type="scientific">Olsenella profusa F0195</name>
    <dbReference type="NCBI Taxonomy" id="1125712"/>
    <lineage>
        <taxon>Bacteria</taxon>
        <taxon>Bacillati</taxon>
        <taxon>Actinomycetota</taxon>
        <taxon>Coriobacteriia</taxon>
        <taxon>Coriobacteriales</taxon>
        <taxon>Atopobiaceae</taxon>
        <taxon>Olsenella</taxon>
    </lineage>
</organism>
<dbReference type="GO" id="GO:0043138">
    <property type="term" value="F:3'-5' DNA helicase activity"/>
    <property type="evidence" value="ECO:0007669"/>
    <property type="project" value="TreeGrafter"/>
</dbReference>
<reference evidence="7 8" key="1">
    <citation type="submission" date="2013-08" db="EMBL/GenBank/DDBJ databases">
        <authorList>
            <person name="Durkin A.S."/>
            <person name="Haft D.R."/>
            <person name="McCorrison J."/>
            <person name="Torralba M."/>
            <person name="Gillis M."/>
            <person name="Haft D.H."/>
            <person name="Methe B."/>
            <person name="Sutton G."/>
            <person name="Nelson K.E."/>
        </authorList>
    </citation>
    <scope>NUCLEOTIDE SEQUENCE [LARGE SCALE GENOMIC DNA]</scope>
    <source>
        <strain evidence="7 8">F0195</strain>
    </source>
</reference>
<dbReference type="InterPro" id="IPR027785">
    <property type="entry name" value="UvrD-like_helicase_C"/>
</dbReference>
<evidence type="ECO:0000313" key="7">
    <source>
        <dbReference type="EMBL" id="ERL06833.1"/>
    </source>
</evidence>
<dbReference type="PANTHER" id="PTHR11070">
    <property type="entry name" value="UVRD / RECB / PCRA DNA HELICASE FAMILY MEMBER"/>
    <property type="match status" value="1"/>
</dbReference>
<dbReference type="PROSITE" id="PS51198">
    <property type="entry name" value="UVRD_HELICASE_ATP_BIND"/>
    <property type="match status" value="1"/>
</dbReference>
<keyword evidence="8" id="KW-1185">Reference proteome</keyword>
<dbReference type="PATRIC" id="fig|1125712.3.peg.1913"/>